<keyword evidence="2" id="KW-1003">Cell membrane</keyword>
<dbReference type="EMBL" id="JBHUKY010000081">
    <property type="protein sequence ID" value="MFD2414139.1"/>
    <property type="molecule type" value="Genomic_DNA"/>
</dbReference>
<feature type="region of interest" description="Disordered" evidence="8">
    <location>
        <begin position="232"/>
        <end position="253"/>
    </location>
</feature>
<dbReference type="Gene3D" id="3.40.50.300">
    <property type="entry name" value="P-loop containing nucleotide triphosphate hydrolases"/>
    <property type="match status" value="1"/>
</dbReference>
<dbReference type="InterPro" id="IPR003439">
    <property type="entry name" value="ABC_transporter-like_ATP-bd"/>
</dbReference>
<reference evidence="11" key="1">
    <citation type="journal article" date="2019" name="Int. J. Syst. Evol. Microbiol.">
        <title>The Global Catalogue of Microorganisms (GCM) 10K type strain sequencing project: providing services to taxonomists for standard genome sequencing and annotation.</title>
        <authorList>
            <consortium name="The Broad Institute Genomics Platform"/>
            <consortium name="The Broad Institute Genome Sequencing Center for Infectious Disease"/>
            <person name="Wu L."/>
            <person name="Ma J."/>
        </authorList>
    </citation>
    <scope>NUCLEOTIDE SEQUENCE [LARGE SCALE GENOMIC DNA]</scope>
    <source>
        <strain evidence="11">CCM 8725</strain>
    </source>
</reference>
<dbReference type="PANTHER" id="PTHR43166:SF30">
    <property type="entry name" value="METHIONINE IMPORT ATP-BINDING PROTEIN METN"/>
    <property type="match status" value="1"/>
</dbReference>
<dbReference type="Pfam" id="PF00005">
    <property type="entry name" value="ABC_tran"/>
    <property type="match status" value="1"/>
</dbReference>
<dbReference type="InterPro" id="IPR017871">
    <property type="entry name" value="ABC_transporter-like_CS"/>
</dbReference>
<keyword evidence="3" id="KW-0547">Nucleotide-binding</keyword>
<evidence type="ECO:0000256" key="4">
    <source>
        <dbReference type="ARBA" id="ARBA00022840"/>
    </source>
</evidence>
<keyword evidence="1" id="KW-0813">Transport</keyword>
<dbReference type="GO" id="GO:0008233">
    <property type="term" value="F:peptidase activity"/>
    <property type="evidence" value="ECO:0007669"/>
    <property type="project" value="UniProtKB-KW"/>
</dbReference>
<protein>
    <submittedName>
        <fullName evidence="10">Methionine ABC transporter ATP-binding protein</fullName>
    </submittedName>
</protein>
<gene>
    <name evidence="10" type="ORF">ACFSX3_30220</name>
</gene>
<evidence type="ECO:0000256" key="7">
    <source>
        <dbReference type="ARBA" id="ARBA00023136"/>
    </source>
</evidence>
<keyword evidence="6" id="KW-0029">Amino-acid transport</keyword>
<evidence type="ECO:0000259" key="9">
    <source>
        <dbReference type="PROSITE" id="PS50893"/>
    </source>
</evidence>
<comment type="caution">
    <text evidence="10">The sequence shown here is derived from an EMBL/GenBank/DDBJ whole genome shotgun (WGS) entry which is preliminary data.</text>
</comment>
<keyword evidence="10" id="KW-0378">Hydrolase</keyword>
<dbReference type="SMART" id="SM00382">
    <property type="entry name" value="AAA"/>
    <property type="match status" value="1"/>
</dbReference>
<feature type="domain" description="ABC transporter" evidence="9">
    <location>
        <begin position="2"/>
        <end position="241"/>
    </location>
</feature>
<dbReference type="GO" id="GO:0005524">
    <property type="term" value="F:ATP binding"/>
    <property type="evidence" value="ECO:0007669"/>
    <property type="project" value="UniProtKB-KW"/>
</dbReference>
<evidence type="ECO:0000256" key="5">
    <source>
        <dbReference type="ARBA" id="ARBA00022967"/>
    </source>
</evidence>
<name>A0ABW5FHB8_9BACL</name>
<dbReference type="InterPro" id="IPR050086">
    <property type="entry name" value="MetN_ABC_transporter-like"/>
</dbReference>
<dbReference type="Proteomes" id="UP001597448">
    <property type="component" value="Unassembled WGS sequence"/>
</dbReference>
<keyword evidence="4 10" id="KW-0067">ATP-binding</keyword>
<keyword evidence="5" id="KW-1278">Translocase</keyword>
<evidence type="ECO:0000313" key="10">
    <source>
        <dbReference type="EMBL" id="MFD2414139.1"/>
    </source>
</evidence>
<dbReference type="InterPro" id="IPR027417">
    <property type="entry name" value="P-loop_NTPase"/>
</dbReference>
<evidence type="ECO:0000256" key="3">
    <source>
        <dbReference type="ARBA" id="ARBA00022741"/>
    </source>
</evidence>
<dbReference type="GO" id="GO:0006508">
    <property type="term" value="P:proteolysis"/>
    <property type="evidence" value="ECO:0007669"/>
    <property type="project" value="UniProtKB-KW"/>
</dbReference>
<evidence type="ECO:0000313" key="11">
    <source>
        <dbReference type="Proteomes" id="UP001597448"/>
    </source>
</evidence>
<evidence type="ECO:0000256" key="1">
    <source>
        <dbReference type="ARBA" id="ARBA00022448"/>
    </source>
</evidence>
<dbReference type="CDD" id="cd03258">
    <property type="entry name" value="ABC_MetN_methionine_transporter"/>
    <property type="match status" value="1"/>
</dbReference>
<accession>A0ABW5FHB8</accession>
<dbReference type="InterPro" id="IPR003593">
    <property type="entry name" value="AAA+_ATPase"/>
</dbReference>
<evidence type="ECO:0000256" key="6">
    <source>
        <dbReference type="ARBA" id="ARBA00022970"/>
    </source>
</evidence>
<dbReference type="PANTHER" id="PTHR43166">
    <property type="entry name" value="AMINO ACID IMPORT ATP-BINDING PROTEIN"/>
    <property type="match status" value="1"/>
</dbReference>
<dbReference type="RefSeq" id="WP_209994142.1">
    <property type="nucleotide sequence ID" value="NZ_JBHSVQ010000001.1"/>
</dbReference>
<proteinExistence type="predicted"/>
<evidence type="ECO:0000256" key="2">
    <source>
        <dbReference type="ARBA" id="ARBA00022475"/>
    </source>
</evidence>
<evidence type="ECO:0000256" key="8">
    <source>
        <dbReference type="SAM" id="MobiDB-lite"/>
    </source>
</evidence>
<organism evidence="10 11">
    <name type="scientific">Paenibacillus rhizoplanae</name>
    <dbReference type="NCBI Taxonomy" id="1917181"/>
    <lineage>
        <taxon>Bacteria</taxon>
        <taxon>Bacillati</taxon>
        <taxon>Bacillota</taxon>
        <taxon>Bacilli</taxon>
        <taxon>Bacillales</taxon>
        <taxon>Paenibacillaceae</taxon>
        <taxon>Paenibacillus</taxon>
    </lineage>
</organism>
<dbReference type="InterPro" id="IPR041701">
    <property type="entry name" value="MetN_ABC"/>
</dbReference>
<dbReference type="SUPFAM" id="SSF52540">
    <property type="entry name" value="P-loop containing nucleoside triphosphate hydrolases"/>
    <property type="match status" value="1"/>
</dbReference>
<sequence length="253" mass="27310">MLSLSQVSKSFTLKDGPYTAVDQVSLEVQAGAIHGIIGTSGAGKSTLLRLINLLERPDEGTVMVDGQRLTELPDKELRRQRQRIGMIFQHFNLIGNATVSRNVAISLELAGVPRARRMKRVEECLQFVGLADKAGQYPAQLSGGQRQRVAIARALANSPKLLLCDEPTSALDPGTTADILEVLRNINASLGVTIVIVTHELDVVRSICSEVSVMESGRIVDSFSREEGGFLPPGTHSGSFRERITGRTGASHV</sequence>
<keyword evidence="7" id="KW-0472">Membrane</keyword>
<keyword evidence="11" id="KW-1185">Reference proteome</keyword>
<dbReference type="PROSITE" id="PS00211">
    <property type="entry name" value="ABC_TRANSPORTER_1"/>
    <property type="match status" value="1"/>
</dbReference>
<keyword evidence="10" id="KW-0645">Protease</keyword>
<dbReference type="PROSITE" id="PS50893">
    <property type="entry name" value="ABC_TRANSPORTER_2"/>
    <property type="match status" value="1"/>
</dbReference>